<feature type="transmembrane region" description="Helical" evidence="1">
    <location>
        <begin position="274"/>
        <end position="297"/>
    </location>
</feature>
<dbReference type="Proteomes" id="UP001062901">
    <property type="component" value="Unassembled WGS sequence"/>
</dbReference>
<name>A0ABQ0NXP2_9PROT</name>
<evidence type="ECO:0000313" key="3">
    <source>
        <dbReference type="Proteomes" id="UP001062901"/>
    </source>
</evidence>
<accession>A0ABQ0NXP2</accession>
<keyword evidence="1" id="KW-0812">Transmembrane</keyword>
<protein>
    <submittedName>
        <fullName evidence="2">Exodeoxyribonuclease VII large subunit</fullName>
    </submittedName>
</protein>
<evidence type="ECO:0000313" key="2">
    <source>
        <dbReference type="EMBL" id="GBQ05989.1"/>
    </source>
</evidence>
<gene>
    <name evidence="2" type="ORF">AA15669_0732</name>
</gene>
<proteinExistence type="predicted"/>
<comment type="caution">
    <text evidence="2">The sequence shown here is derived from an EMBL/GenBank/DDBJ whole genome shotgun (WGS) entry which is preliminary data.</text>
</comment>
<sequence length="302" mass="33634">MPPDTWRRHESLPLIDQQGGIEIRLEVPLPVLDESGLRPGDLVRATGFMRARLVRDHLVARLEVLTLCAHEHGMRLNSPSAHTVQSLLRDLPSGRHAFPYRGDATLLVIGIGVSAQSLEGLCRHFGGFWRPEAVHRLALPIDDAARLARHIHHAEEDIVLLVAAEGSITTLEDVTVLKTLAFSQACRLLAFQHDSDETELRIEEQRGTIAQHIVDHAFASPLEAGRYIRQESAQYWERREEERAREEELSALRTSLARLTDLPEKSARQGTTKAVMTGMVIGALLLVGFDAVAFIAWRSGVL</sequence>
<keyword evidence="1" id="KW-0472">Membrane</keyword>
<evidence type="ECO:0000256" key="1">
    <source>
        <dbReference type="SAM" id="Phobius"/>
    </source>
</evidence>
<keyword evidence="3" id="KW-1185">Reference proteome</keyword>
<organism evidence="2 3">
    <name type="scientific">Saccharibacter floricola DSM 15669</name>
    <dbReference type="NCBI Taxonomy" id="1123227"/>
    <lineage>
        <taxon>Bacteria</taxon>
        <taxon>Pseudomonadati</taxon>
        <taxon>Pseudomonadota</taxon>
        <taxon>Alphaproteobacteria</taxon>
        <taxon>Acetobacterales</taxon>
        <taxon>Acetobacteraceae</taxon>
        <taxon>Saccharibacter</taxon>
    </lineage>
</organism>
<dbReference type="EMBL" id="BAQD01000009">
    <property type="protein sequence ID" value="GBQ05989.1"/>
    <property type="molecule type" value="Genomic_DNA"/>
</dbReference>
<keyword evidence="1" id="KW-1133">Transmembrane helix</keyword>
<reference evidence="2" key="1">
    <citation type="submission" date="2013-04" db="EMBL/GenBank/DDBJ databases">
        <title>The genome sequencing project of 58 acetic acid bacteria.</title>
        <authorList>
            <person name="Okamoto-Kainuma A."/>
            <person name="Ishikawa M."/>
            <person name="Umino S."/>
            <person name="Koizumi Y."/>
            <person name="Shiwa Y."/>
            <person name="Yoshikawa H."/>
            <person name="Matsutani M."/>
            <person name="Matsushita K."/>
        </authorList>
    </citation>
    <scope>NUCLEOTIDE SEQUENCE</scope>
    <source>
        <strain evidence="2">DSM 15669</strain>
    </source>
</reference>